<dbReference type="EMBL" id="CP036425">
    <property type="protein sequence ID" value="QDU32383.1"/>
    <property type="molecule type" value="Genomic_DNA"/>
</dbReference>
<gene>
    <name evidence="2" type="ORF">KS4_04150</name>
</gene>
<evidence type="ECO:0000313" key="3">
    <source>
        <dbReference type="Proteomes" id="UP000317369"/>
    </source>
</evidence>
<evidence type="ECO:0000259" key="1">
    <source>
        <dbReference type="Pfam" id="PF13354"/>
    </source>
</evidence>
<evidence type="ECO:0000313" key="2">
    <source>
        <dbReference type="EMBL" id="QDU32383.1"/>
    </source>
</evidence>
<sequence length="429" mass="47836" precursor="true">MPAASRFLSITALATSLLVGCVTQESVNMKSANPSSASTQSTPLVPPARPEISTGHLQTLMQSTPEKFVPILATPETFRAQALLSIIQPDGSITRHGYRLDAEYFYPASTIKAFASVAALIRLHELNQQDNISLTPQTPLAIHPLFSDETYQFEDAFNLNEGKKTIEHEIRRTLLVSSNSAFNHLFEFVGQQRINELANEYGLDQTFYMHRLAEFRSIAENQTSPQIDFHLPKDKIHTVPVRKSSLVFENTLPGTKIGVGFQNADGSITPGPLDFKNKNRASLRDLQDVLIKIACPNVDLGTPPFKLTDADRQILLDALSTYPLNSKSPKYTKEDIGNWYGDAQFIPGLLRIDPDRDNWLVYEKSGQAWATTLENAVIIHKPTGITFALTASIYTNKRNILNTDDYEYKFADAFFEDLGEVVAKSLIKQ</sequence>
<dbReference type="InterPro" id="IPR045155">
    <property type="entry name" value="Beta-lactam_cat"/>
</dbReference>
<reference evidence="2 3" key="1">
    <citation type="submission" date="2019-02" db="EMBL/GenBank/DDBJ databases">
        <title>Deep-cultivation of Planctomycetes and their phenomic and genomic characterization uncovers novel biology.</title>
        <authorList>
            <person name="Wiegand S."/>
            <person name="Jogler M."/>
            <person name="Boedeker C."/>
            <person name="Pinto D."/>
            <person name="Vollmers J."/>
            <person name="Rivas-Marin E."/>
            <person name="Kohn T."/>
            <person name="Peeters S.H."/>
            <person name="Heuer A."/>
            <person name="Rast P."/>
            <person name="Oberbeckmann S."/>
            <person name="Bunk B."/>
            <person name="Jeske O."/>
            <person name="Meyerdierks A."/>
            <person name="Storesund J.E."/>
            <person name="Kallscheuer N."/>
            <person name="Luecker S."/>
            <person name="Lage O.M."/>
            <person name="Pohl T."/>
            <person name="Merkel B.J."/>
            <person name="Hornburger P."/>
            <person name="Mueller R.-W."/>
            <person name="Bruemmer F."/>
            <person name="Labrenz M."/>
            <person name="Spormann A.M."/>
            <person name="Op den Camp H."/>
            <person name="Overmann J."/>
            <person name="Amann R."/>
            <person name="Jetten M.S.M."/>
            <person name="Mascher T."/>
            <person name="Medema M.H."/>
            <person name="Devos D.P."/>
            <person name="Kaster A.-K."/>
            <person name="Ovreas L."/>
            <person name="Rohde M."/>
            <person name="Galperin M.Y."/>
            <person name="Jogler C."/>
        </authorList>
    </citation>
    <scope>NUCLEOTIDE SEQUENCE [LARGE SCALE GENOMIC DNA]</scope>
    <source>
        <strain evidence="2 3">KS4</strain>
    </source>
</reference>
<dbReference type="GO" id="GO:0008800">
    <property type="term" value="F:beta-lactamase activity"/>
    <property type="evidence" value="ECO:0007669"/>
    <property type="project" value="InterPro"/>
</dbReference>
<protein>
    <recommendedName>
        <fullName evidence="1">Beta-lactamase class A catalytic domain-containing protein</fullName>
    </recommendedName>
</protein>
<accession>A0A517YQ81</accession>
<feature type="domain" description="Beta-lactamase class A catalytic" evidence="1">
    <location>
        <begin position="102"/>
        <end position="390"/>
    </location>
</feature>
<dbReference type="Pfam" id="PF13354">
    <property type="entry name" value="Beta-lactamase2"/>
    <property type="match status" value="1"/>
</dbReference>
<organism evidence="2 3">
    <name type="scientific">Poriferisphaera corsica</name>
    <dbReference type="NCBI Taxonomy" id="2528020"/>
    <lineage>
        <taxon>Bacteria</taxon>
        <taxon>Pseudomonadati</taxon>
        <taxon>Planctomycetota</taxon>
        <taxon>Phycisphaerae</taxon>
        <taxon>Phycisphaerales</taxon>
        <taxon>Phycisphaeraceae</taxon>
        <taxon>Poriferisphaera</taxon>
    </lineage>
</organism>
<dbReference type="InterPro" id="IPR012338">
    <property type="entry name" value="Beta-lactam/transpept-like"/>
</dbReference>
<keyword evidence="3" id="KW-1185">Reference proteome</keyword>
<dbReference type="Gene3D" id="3.40.710.10">
    <property type="entry name" value="DD-peptidase/beta-lactamase superfamily"/>
    <property type="match status" value="1"/>
</dbReference>
<dbReference type="PROSITE" id="PS51257">
    <property type="entry name" value="PROKAR_LIPOPROTEIN"/>
    <property type="match status" value="1"/>
</dbReference>
<dbReference type="SUPFAM" id="SSF56601">
    <property type="entry name" value="beta-lactamase/transpeptidase-like"/>
    <property type="match status" value="1"/>
</dbReference>
<proteinExistence type="predicted"/>
<dbReference type="AlphaFoldDB" id="A0A517YQ81"/>
<dbReference type="OrthoDB" id="1884322at2"/>
<dbReference type="KEGG" id="pcor:KS4_04150"/>
<dbReference type="RefSeq" id="WP_145073865.1">
    <property type="nucleotide sequence ID" value="NZ_CP036425.1"/>
</dbReference>
<dbReference type="Proteomes" id="UP000317369">
    <property type="component" value="Chromosome"/>
</dbReference>
<dbReference type="GO" id="GO:0030655">
    <property type="term" value="P:beta-lactam antibiotic catabolic process"/>
    <property type="evidence" value="ECO:0007669"/>
    <property type="project" value="InterPro"/>
</dbReference>
<name>A0A517YQ81_9BACT</name>